<keyword evidence="1" id="KW-0812">Transmembrane</keyword>
<feature type="transmembrane region" description="Helical" evidence="1">
    <location>
        <begin position="14"/>
        <end position="35"/>
    </location>
</feature>
<reference evidence="3" key="1">
    <citation type="journal article" date="2019" name="Int. J. Syst. Evol. Microbiol.">
        <title>The Global Catalogue of Microorganisms (GCM) 10K type strain sequencing project: providing services to taxonomists for standard genome sequencing and annotation.</title>
        <authorList>
            <consortium name="The Broad Institute Genomics Platform"/>
            <consortium name="The Broad Institute Genome Sequencing Center for Infectious Disease"/>
            <person name="Wu L."/>
            <person name="Ma J."/>
        </authorList>
    </citation>
    <scope>NUCLEOTIDE SEQUENCE [LARGE SCALE GENOMIC DNA]</scope>
    <source>
        <strain evidence="3">CGMCC 4.7400</strain>
    </source>
</reference>
<name>A0ABW2WH08_9ACTN</name>
<accession>A0ABW2WH08</accession>
<evidence type="ECO:0000313" key="3">
    <source>
        <dbReference type="Proteomes" id="UP001597023"/>
    </source>
</evidence>
<dbReference type="Proteomes" id="UP001597023">
    <property type="component" value="Unassembled WGS sequence"/>
</dbReference>
<evidence type="ECO:0000256" key="1">
    <source>
        <dbReference type="SAM" id="Phobius"/>
    </source>
</evidence>
<comment type="caution">
    <text evidence="2">The sequence shown here is derived from an EMBL/GenBank/DDBJ whole genome shotgun (WGS) entry which is preliminary data.</text>
</comment>
<dbReference type="RefSeq" id="WP_381612659.1">
    <property type="nucleotide sequence ID" value="NZ_JBHTEB010000001.1"/>
</dbReference>
<evidence type="ECO:0000313" key="2">
    <source>
        <dbReference type="EMBL" id="MFD0317388.1"/>
    </source>
</evidence>
<protein>
    <submittedName>
        <fullName evidence="2">Uncharacterized protein</fullName>
    </submittedName>
</protein>
<proteinExistence type="predicted"/>
<dbReference type="EMBL" id="JBHTEB010000001">
    <property type="protein sequence ID" value="MFD0317388.1"/>
    <property type="molecule type" value="Genomic_DNA"/>
</dbReference>
<keyword evidence="3" id="KW-1185">Reference proteome</keyword>
<keyword evidence="1" id="KW-0472">Membrane</keyword>
<sequence length="219" mass="24381">MVKAREWLWTWETLRQFCLGAGVLCGLGAAVWFGYTQFFTKGLERLPATLCDGTVERDMVTQVLPPARYADEYSHGVDAGHQTRYSCSVATSNDARVWSTVEISSSTFEDMLKNRPPNARLIRASADGIEAYAASDKSTYVYVPCTPPVTDPSDDEYALVARVDAWGDTAITGAPLRQALTDIGYRIAQHVYKLAECQDDRTWPDQLPPYDASEAPRER</sequence>
<gene>
    <name evidence="2" type="ORF">ACFQZ6_24825</name>
</gene>
<organism evidence="2 3">
    <name type="scientific">Streptomyces flavalbus</name>
    <dbReference type="NCBI Taxonomy" id="2665155"/>
    <lineage>
        <taxon>Bacteria</taxon>
        <taxon>Bacillati</taxon>
        <taxon>Actinomycetota</taxon>
        <taxon>Actinomycetes</taxon>
        <taxon>Kitasatosporales</taxon>
        <taxon>Streptomycetaceae</taxon>
        <taxon>Streptomyces</taxon>
    </lineage>
</organism>
<keyword evidence="1" id="KW-1133">Transmembrane helix</keyword>